<evidence type="ECO:0000256" key="1">
    <source>
        <dbReference type="ARBA" id="ARBA00023015"/>
    </source>
</evidence>
<dbReference type="SMART" id="SM00342">
    <property type="entry name" value="HTH_ARAC"/>
    <property type="match status" value="1"/>
</dbReference>
<reference evidence="6" key="1">
    <citation type="journal article" date="2015" name="Nature">
        <title>Complex archaea that bridge the gap between prokaryotes and eukaryotes.</title>
        <authorList>
            <person name="Spang A."/>
            <person name="Saw J.H."/>
            <person name="Jorgensen S.L."/>
            <person name="Zaremba-Niedzwiedzka K."/>
            <person name="Martijn J."/>
            <person name="Lind A.E."/>
            <person name="van Eijk R."/>
            <person name="Schleper C."/>
            <person name="Guy L."/>
            <person name="Ettema T.J."/>
        </authorList>
    </citation>
    <scope>NUCLEOTIDE SEQUENCE</scope>
</reference>
<accession>A0A0F9M4R1</accession>
<proteinExistence type="predicted"/>
<gene>
    <name evidence="6" type="ORF">LCGC14_1503660</name>
</gene>
<evidence type="ECO:0000256" key="4">
    <source>
        <dbReference type="SAM" id="MobiDB-lite"/>
    </source>
</evidence>
<evidence type="ECO:0000256" key="2">
    <source>
        <dbReference type="ARBA" id="ARBA00023125"/>
    </source>
</evidence>
<dbReference type="InterPro" id="IPR009057">
    <property type="entry name" value="Homeodomain-like_sf"/>
</dbReference>
<name>A0A0F9M4R1_9ZZZZ</name>
<sequence>MRKDYFVKNMVCDRCIKVLKDELSNSTIELIQIELGRLRLNIKNDQDIKKLESLLTNNGFSLIDSSEEKLTEQVKIELIKALEELPLEIHKKLSVHLADTLGHEYSKISKVFSFTEGITIEKYFIKLKIEKVKELIQAKELNFTEMAQLLDYSHINHLSRQFKSETGMSLSQYKSEQRNSRNALDQIR</sequence>
<dbReference type="InterPro" id="IPR018060">
    <property type="entry name" value="HTH_AraC"/>
</dbReference>
<dbReference type="PROSITE" id="PS01124">
    <property type="entry name" value="HTH_ARAC_FAMILY_2"/>
    <property type="match status" value="1"/>
</dbReference>
<feature type="domain" description="HTH araC/xylS-type" evidence="5">
    <location>
        <begin position="97"/>
        <end position="176"/>
    </location>
</feature>
<dbReference type="PANTHER" id="PTHR43280">
    <property type="entry name" value="ARAC-FAMILY TRANSCRIPTIONAL REGULATOR"/>
    <property type="match status" value="1"/>
</dbReference>
<evidence type="ECO:0000259" key="5">
    <source>
        <dbReference type="PROSITE" id="PS01124"/>
    </source>
</evidence>
<organism evidence="6">
    <name type="scientific">marine sediment metagenome</name>
    <dbReference type="NCBI Taxonomy" id="412755"/>
    <lineage>
        <taxon>unclassified sequences</taxon>
        <taxon>metagenomes</taxon>
        <taxon>ecological metagenomes</taxon>
    </lineage>
</organism>
<evidence type="ECO:0000313" key="6">
    <source>
        <dbReference type="EMBL" id="KKM64212.1"/>
    </source>
</evidence>
<dbReference type="EMBL" id="LAZR01010945">
    <property type="protein sequence ID" value="KKM64212.1"/>
    <property type="molecule type" value="Genomic_DNA"/>
</dbReference>
<keyword evidence="2" id="KW-0238">DNA-binding</keyword>
<dbReference type="GO" id="GO:0043565">
    <property type="term" value="F:sequence-specific DNA binding"/>
    <property type="evidence" value="ECO:0007669"/>
    <property type="project" value="InterPro"/>
</dbReference>
<comment type="caution">
    <text evidence="6">The sequence shown here is derived from an EMBL/GenBank/DDBJ whole genome shotgun (WGS) entry which is preliminary data.</text>
</comment>
<dbReference type="AlphaFoldDB" id="A0A0F9M4R1"/>
<keyword evidence="1" id="KW-0805">Transcription regulation</keyword>
<keyword evidence="3" id="KW-0804">Transcription</keyword>
<protein>
    <recommendedName>
        <fullName evidence="5">HTH araC/xylS-type domain-containing protein</fullName>
    </recommendedName>
</protein>
<dbReference type="Gene3D" id="1.10.10.60">
    <property type="entry name" value="Homeodomain-like"/>
    <property type="match status" value="1"/>
</dbReference>
<dbReference type="Pfam" id="PF12833">
    <property type="entry name" value="HTH_18"/>
    <property type="match status" value="1"/>
</dbReference>
<evidence type="ECO:0000256" key="3">
    <source>
        <dbReference type="ARBA" id="ARBA00023163"/>
    </source>
</evidence>
<dbReference type="GO" id="GO:0003700">
    <property type="term" value="F:DNA-binding transcription factor activity"/>
    <property type="evidence" value="ECO:0007669"/>
    <property type="project" value="InterPro"/>
</dbReference>
<dbReference type="SUPFAM" id="SSF46689">
    <property type="entry name" value="Homeodomain-like"/>
    <property type="match status" value="1"/>
</dbReference>
<dbReference type="PANTHER" id="PTHR43280:SF28">
    <property type="entry name" value="HTH-TYPE TRANSCRIPTIONAL ACTIVATOR RHAS"/>
    <property type="match status" value="1"/>
</dbReference>
<feature type="region of interest" description="Disordered" evidence="4">
    <location>
        <begin position="169"/>
        <end position="188"/>
    </location>
</feature>